<keyword evidence="10" id="KW-0249">Electron transport</keyword>
<evidence type="ECO:0000256" key="13">
    <source>
        <dbReference type="ARBA" id="ARBA00023157"/>
    </source>
</evidence>
<dbReference type="PANTHER" id="PTHR15224:SF1">
    <property type="entry name" value="NADH DEHYDROGENASE [UBIQUINONE] IRON-SULFUR PROTEIN 5"/>
    <property type="match status" value="1"/>
</dbReference>
<evidence type="ECO:0000256" key="6">
    <source>
        <dbReference type="ARBA" id="ARBA00013482"/>
    </source>
</evidence>
<name>A0A8S0XNX6_CYCAE</name>
<gene>
    <name evidence="18" type="ORF">AAE3_LOCUS9497</name>
</gene>
<evidence type="ECO:0000256" key="11">
    <source>
        <dbReference type="ARBA" id="ARBA00023128"/>
    </source>
</evidence>
<reference evidence="18 19" key="1">
    <citation type="submission" date="2020-01" db="EMBL/GenBank/DDBJ databases">
        <authorList>
            <person name="Gupta K D."/>
        </authorList>
    </citation>
    <scope>NUCLEOTIDE SEQUENCE [LARGE SCALE GENOMIC DNA]</scope>
</reference>
<feature type="disulfide bond" evidence="16">
    <location>
        <begin position="54"/>
        <end position="84"/>
    </location>
</feature>
<dbReference type="GO" id="GO:0005743">
    <property type="term" value="C:mitochondrial inner membrane"/>
    <property type="evidence" value="ECO:0007669"/>
    <property type="project" value="UniProtKB-SubCell"/>
</dbReference>
<dbReference type="GO" id="GO:0032981">
    <property type="term" value="P:mitochondrial respiratory chain complex I assembly"/>
    <property type="evidence" value="ECO:0007669"/>
    <property type="project" value="TreeGrafter"/>
</dbReference>
<keyword evidence="19" id="KW-1185">Reference proteome</keyword>
<comment type="subunit">
    <text evidence="5">Mammalian complex I is composed of 45 different subunits. This is a component of the iron-sulfur (IP) fragment of the enzyme.</text>
</comment>
<feature type="compositionally biased region" description="Low complexity" evidence="17">
    <location>
        <begin position="115"/>
        <end position="129"/>
    </location>
</feature>
<proteinExistence type="inferred from homology"/>
<dbReference type="PROSITE" id="PS51808">
    <property type="entry name" value="CHCH"/>
    <property type="match status" value="1"/>
</dbReference>
<feature type="disulfide bond" evidence="16">
    <location>
        <begin position="64"/>
        <end position="74"/>
    </location>
</feature>
<dbReference type="PANTHER" id="PTHR15224">
    <property type="entry name" value="NADH DEHYDROGENASE [UBIQUINONE] IRON-SULFUR PROTEIN 5"/>
    <property type="match status" value="1"/>
</dbReference>
<evidence type="ECO:0000313" key="19">
    <source>
        <dbReference type="Proteomes" id="UP000467700"/>
    </source>
</evidence>
<evidence type="ECO:0000256" key="16">
    <source>
        <dbReference type="PIRSR" id="PIRSR619342-50"/>
    </source>
</evidence>
<comment type="subcellular location">
    <subcellularLocation>
        <location evidence="3">Mitochondrion inner membrane</location>
        <topology evidence="3">Peripheral membrane protein</topology>
    </subcellularLocation>
    <subcellularLocation>
        <location evidence="2">Mitochondrion intermembrane space</location>
    </subcellularLocation>
</comment>
<keyword evidence="11" id="KW-0496">Mitochondrion</keyword>
<feature type="compositionally biased region" description="Polar residues" evidence="17">
    <location>
        <begin position="26"/>
        <end position="41"/>
    </location>
</feature>
<dbReference type="InterPro" id="IPR019342">
    <property type="entry name" value="NADH_UbQ_OxRdtase_FeS-su5"/>
</dbReference>
<evidence type="ECO:0000256" key="7">
    <source>
        <dbReference type="ARBA" id="ARBA00022448"/>
    </source>
</evidence>
<dbReference type="OrthoDB" id="9992197at2759"/>
<evidence type="ECO:0000256" key="15">
    <source>
        <dbReference type="ARBA" id="ARBA00032739"/>
    </source>
</evidence>
<dbReference type="EMBL" id="CACVBS010000058">
    <property type="protein sequence ID" value="CAA7267273.1"/>
    <property type="molecule type" value="Genomic_DNA"/>
</dbReference>
<keyword evidence="8" id="KW-0679">Respiratory chain</keyword>
<accession>A0A8S0XNX6</accession>
<comment type="similarity">
    <text evidence="4">Belongs to the complex I NDUFS5 subunit family.</text>
</comment>
<evidence type="ECO:0000256" key="4">
    <source>
        <dbReference type="ARBA" id="ARBA00007372"/>
    </source>
</evidence>
<comment type="caution">
    <text evidence="18">The sequence shown here is derived from an EMBL/GenBank/DDBJ whole genome shotgun (WGS) entry which is preliminary data.</text>
</comment>
<keyword evidence="13 16" id="KW-1015">Disulfide bond</keyword>
<keyword evidence="7" id="KW-0813">Transport</keyword>
<evidence type="ECO:0000256" key="2">
    <source>
        <dbReference type="ARBA" id="ARBA00004569"/>
    </source>
</evidence>
<comment type="function">
    <text evidence="1">Accessory subunit of the mitochondrial membrane respiratory chain NADH dehydrogenase (Complex I), that is believed not to be involved in catalysis. Complex I functions in the transfer of electrons from NADH to the respiratory chain. The immediate electron acceptor for the enzyme is believed to be ubiquinone.</text>
</comment>
<evidence type="ECO:0000256" key="14">
    <source>
        <dbReference type="ARBA" id="ARBA00031222"/>
    </source>
</evidence>
<dbReference type="GO" id="GO:0005758">
    <property type="term" value="C:mitochondrial intermembrane space"/>
    <property type="evidence" value="ECO:0007669"/>
    <property type="project" value="UniProtKB-SubCell"/>
</dbReference>
<sequence>MAVLPAAPRHPGPPRSVGLCHDSVGSCHSTSPPNSTSTQAMSSGFSWGGGRSRCFTYWQEFQKCYAQTDNPQECRPHSNDYLECLHHHKEIKRAEAIREELDRQVEKHHKEQAKASHLASGGAVAGVGLIQKGKEEEAK</sequence>
<dbReference type="AlphaFoldDB" id="A0A8S0XNX6"/>
<evidence type="ECO:0000256" key="9">
    <source>
        <dbReference type="ARBA" id="ARBA00022792"/>
    </source>
</evidence>
<feature type="region of interest" description="Disordered" evidence="17">
    <location>
        <begin position="106"/>
        <end position="139"/>
    </location>
</feature>
<evidence type="ECO:0000256" key="17">
    <source>
        <dbReference type="SAM" id="MobiDB-lite"/>
    </source>
</evidence>
<protein>
    <recommendedName>
        <fullName evidence="6">NADH dehydrogenase [ubiquinone] iron-sulfur protein 5</fullName>
    </recommendedName>
    <alternativeName>
        <fullName evidence="14">Complex I-15 kDa</fullName>
    </alternativeName>
    <alternativeName>
        <fullName evidence="15">NADH-ubiquinone oxidoreductase 15 kDa subunit</fullName>
    </alternativeName>
</protein>
<keyword evidence="12" id="KW-0472">Membrane</keyword>
<evidence type="ECO:0000256" key="1">
    <source>
        <dbReference type="ARBA" id="ARBA00003195"/>
    </source>
</evidence>
<evidence type="ECO:0000256" key="10">
    <source>
        <dbReference type="ARBA" id="ARBA00022982"/>
    </source>
</evidence>
<feature type="region of interest" description="Disordered" evidence="17">
    <location>
        <begin position="24"/>
        <end position="43"/>
    </location>
</feature>
<evidence type="ECO:0000313" key="18">
    <source>
        <dbReference type="EMBL" id="CAA7267273.1"/>
    </source>
</evidence>
<keyword evidence="9" id="KW-0999">Mitochondrion inner membrane</keyword>
<dbReference type="CDD" id="cd24141">
    <property type="entry name" value="NDUFS5-like"/>
    <property type="match status" value="1"/>
</dbReference>
<dbReference type="Pfam" id="PF10200">
    <property type="entry name" value="Ndufs5"/>
    <property type="match status" value="1"/>
</dbReference>
<evidence type="ECO:0000256" key="8">
    <source>
        <dbReference type="ARBA" id="ARBA00022660"/>
    </source>
</evidence>
<organism evidence="18 19">
    <name type="scientific">Cyclocybe aegerita</name>
    <name type="common">Black poplar mushroom</name>
    <name type="synonym">Agrocybe aegerita</name>
    <dbReference type="NCBI Taxonomy" id="1973307"/>
    <lineage>
        <taxon>Eukaryota</taxon>
        <taxon>Fungi</taxon>
        <taxon>Dikarya</taxon>
        <taxon>Basidiomycota</taxon>
        <taxon>Agaricomycotina</taxon>
        <taxon>Agaricomycetes</taxon>
        <taxon>Agaricomycetidae</taxon>
        <taxon>Agaricales</taxon>
        <taxon>Agaricineae</taxon>
        <taxon>Bolbitiaceae</taxon>
        <taxon>Cyclocybe</taxon>
    </lineage>
</organism>
<evidence type="ECO:0000256" key="3">
    <source>
        <dbReference type="ARBA" id="ARBA00004637"/>
    </source>
</evidence>
<evidence type="ECO:0000256" key="12">
    <source>
        <dbReference type="ARBA" id="ARBA00023136"/>
    </source>
</evidence>
<dbReference type="Proteomes" id="UP000467700">
    <property type="component" value="Unassembled WGS sequence"/>
</dbReference>
<evidence type="ECO:0000256" key="5">
    <source>
        <dbReference type="ARBA" id="ARBA00011261"/>
    </source>
</evidence>